<keyword evidence="9" id="KW-1185">Reference proteome</keyword>
<evidence type="ECO:0000313" key="10">
    <source>
        <dbReference type="WBParaSite" id="Csp11.Scaffold629.g12363.t1"/>
    </source>
</evidence>
<dbReference type="GO" id="GO:0016020">
    <property type="term" value="C:membrane"/>
    <property type="evidence" value="ECO:0007669"/>
    <property type="project" value="UniProtKB-SubCell"/>
</dbReference>
<dbReference type="eggNOG" id="KOG4735">
    <property type="taxonomic scope" value="Eukaryota"/>
</dbReference>
<reference evidence="10" key="1">
    <citation type="submission" date="2016-11" db="UniProtKB">
        <authorList>
            <consortium name="WormBaseParasite"/>
        </authorList>
    </citation>
    <scope>IDENTIFICATION</scope>
</reference>
<keyword evidence="3 8" id="KW-0328">Glycosyltransferase</keyword>
<keyword evidence="5" id="KW-0812">Transmembrane</keyword>
<proteinExistence type="inferred from homology"/>
<dbReference type="WBParaSite" id="Csp11.Scaffold629.g12363.t1">
    <property type="protein sequence ID" value="Csp11.Scaffold629.g12363.t1"/>
    <property type="gene ID" value="Csp11.Scaffold629.g12363"/>
</dbReference>
<dbReference type="PANTHER" id="PTHR21645">
    <property type="entry name" value="GLYCOSYLTRANSFERASE FAMILY 92 PROTEIN"/>
    <property type="match status" value="1"/>
</dbReference>
<comment type="similarity">
    <text evidence="2 8">Belongs to the glycosyltransferase 92 family.</text>
</comment>
<evidence type="ECO:0000256" key="3">
    <source>
        <dbReference type="ARBA" id="ARBA00022676"/>
    </source>
</evidence>
<dbReference type="Proteomes" id="UP000095282">
    <property type="component" value="Unplaced"/>
</dbReference>
<evidence type="ECO:0000256" key="8">
    <source>
        <dbReference type="RuleBase" id="RU366017"/>
    </source>
</evidence>
<dbReference type="AlphaFoldDB" id="A0A1I7TW27"/>
<keyword evidence="6" id="KW-1133">Transmembrane helix</keyword>
<dbReference type="GO" id="GO:0016757">
    <property type="term" value="F:glycosyltransferase activity"/>
    <property type="evidence" value="ECO:0007669"/>
    <property type="project" value="UniProtKB-UniRule"/>
</dbReference>
<evidence type="ECO:0000256" key="5">
    <source>
        <dbReference type="ARBA" id="ARBA00022692"/>
    </source>
</evidence>
<dbReference type="InterPro" id="IPR052012">
    <property type="entry name" value="GTase_92"/>
</dbReference>
<keyword evidence="7" id="KW-0472">Membrane</keyword>
<evidence type="ECO:0000256" key="6">
    <source>
        <dbReference type="ARBA" id="ARBA00022989"/>
    </source>
</evidence>
<comment type="subcellular location">
    <subcellularLocation>
        <location evidence="1">Membrane</location>
        <topology evidence="1">Single-pass membrane protein</topology>
    </subcellularLocation>
</comment>
<keyword evidence="4 8" id="KW-0808">Transferase</keyword>
<sequence length="297" mass="34419">MEMQSGKPIEIAEIVVWAKNETSSFLVSTPYIRVTPHDFCEMVTVFATVQLLPNVKNILLVSDDGSTEIPFVLPSYQKKDLVVCLSPLYVTEQWQNFLFAVHVYKRFGGFLNVYLISCISSLFALMKKYESAGYLKIQEWYRVNFPYVLPKYVDPFVGMEFQNQAAAHSDCLLQYKESARYITFIDLDDILIPRSAPSYVEEFQKIISNKKRIAYVVFRQQNYEVNVAKHGSKFSFDSMMKSLRHQKSSETRGKLVADPRFINFTWIYPTPTFLNGMSYIESSDNAFIHLKTIKWVS</sequence>
<evidence type="ECO:0000256" key="2">
    <source>
        <dbReference type="ARBA" id="ARBA00007647"/>
    </source>
</evidence>
<protein>
    <recommendedName>
        <fullName evidence="8">Glycosyltransferase family 92 protein</fullName>
        <ecNumber evidence="8">2.4.1.-</ecNumber>
    </recommendedName>
</protein>
<dbReference type="InterPro" id="IPR008166">
    <property type="entry name" value="Glyco_transf_92"/>
</dbReference>
<evidence type="ECO:0000256" key="4">
    <source>
        <dbReference type="ARBA" id="ARBA00022679"/>
    </source>
</evidence>
<organism evidence="9 10">
    <name type="scientific">Caenorhabditis tropicalis</name>
    <dbReference type="NCBI Taxonomy" id="1561998"/>
    <lineage>
        <taxon>Eukaryota</taxon>
        <taxon>Metazoa</taxon>
        <taxon>Ecdysozoa</taxon>
        <taxon>Nematoda</taxon>
        <taxon>Chromadorea</taxon>
        <taxon>Rhabditida</taxon>
        <taxon>Rhabditina</taxon>
        <taxon>Rhabditomorpha</taxon>
        <taxon>Rhabditoidea</taxon>
        <taxon>Rhabditidae</taxon>
        <taxon>Peloderinae</taxon>
        <taxon>Caenorhabditis</taxon>
    </lineage>
</organism>
<dbReference type="PANTHER" id="PTHR21645:SF7">
    <property type="entry name" value="GLYCOSYLTRANSFERASE FAMILY 92 PROTEIN"/>
    <property type="match status" value="1"/>
</dbReference>
<dbReference type="EC" id="2.4.1.-" evidence="8"/>
<evidence type="ECO:0000313" key="9">
    <source>
        <dbReference type="Proteomes" id="UP000095282"/>
    </source>
</evidence>
<evidence type="ECO:0000256" key="7">
    <source>
        <dbReference type="ARBA" id="ARBA00023136"/>
    </source>
</evidence>
<evidence type="ECO:0000256" key="1">
    <source>
        <dbReference type="ARBA" id="ARBA00004167"/>
    </source>
</evidence>
<name>A0A1I7TW27_9PELO</name>
<dbReference type="Pfam" id="PF01697">
    <property type="entry name" value="Glyco_transf_92"/>
    <property type="match status" value="1"/>
</dbReference>
<accession>A0A1I7TW27</accession>